<name>A0A6C1TWF4_9CORY</name>
<keyword evidence="4" id="KW-1185">Reference proteome</keyword>
<dbReference type="InterPro" id="IPR025355">
    <property type="entry name" value="DUF4259"/>
</dbReference>
<accession>A0A6C1TWF4</accession>
<evidence type="ECO:0000313" key="1">
    <source>
        <dbReference type="EMBL" id="MBA4505546.1"/>
    </source>
</evidence>
<dbReference type="EMBL" id="RXIR01000020">
    <property type="protein sequence ID" value="TVS27421.1"/>
    <property type="molecule type" value="Genomic_DNA"/>
</dbReference>
<sequence length="117" mass="13545">MGTWNWGPFDNEVATETVQQLADGTFRMDQFRFDCETTQLDSEQGQALVVLAAVMNGFVPDQRFESARAYKFAFKDRRWVESKVKEVIQPRGSELYEMWADAGELQQWLDATARVVR</sequence>
<dbReference type="EMBL" id="JACEOR010000408">
    <property type="protein sequence ID" value="MBA4505546.1"/>
    <property type="molecule type" value="Genomic_DNA"/>
</dbReference>
<gene>
    <name evidence="2" type="ORF">EKI59_08930</name>
    <name evidence="1" type="ORF">H0H28_09490</name>
</gene>
<proteinExistence type="predicted"/>
<evidence type="ECO:0000313" key="3">
    <source>
        <dbReference type="Proteomes" id="UP000336646"/>
    </source>
</evidence>
<reference evidence="1 4" key="2">
    <citation type="submission" date="2020-07" db="EMBL/GenBank/DDBJ databases">
        <authorList>
            <person name="Khare M."/>
        </authorList>
    </citation>
    <scope>NUCLEOTIDE SEQUENCE [LARGE SCALE GENOMIC DNA]</scope>
    <source>
        <strain evidence="1 4">P8776</strain>
    </source>
</reference>
<dbReference type="OrthoDB" id="3829495at2"/>
<reference evidence="2 3" key="1">
    <citation type="submission" date="2018-12" db="EMBL/GenBank/DDBJ databases">
        <title>Corynebacterium sanguinis sp. nov., a clinically-associated and environmental corynebacterium.</title>
        <authorList>
            <person name="Gonzales-Siles L."/>
            <person name="Jaen-Luchoro D."/>
            <person name="Cardew S."/>
            <person name="Inganas E."/>
            <person name="Ohlen M."/>
            <person name="Jensie-Markopolous S."/>
            <person name="Pinyeiro-Iglesias B."/>
            <person name="Molin K."/>
            <person name="Skovbjerg S."/>
            <person name="Svensson-Stadler L."/>
            <person name="Funke G."/>
            <person name="Moore E.R.B."/>
        </authorList>
    </citation>
    <scope>NUCLEOTIDE SEQUENCE [LARGE SCALE GENOMIC DNA]</scope>
    <source>
        <strain evidence="2 3">58734</strain>
    </source>
</reference>
<organism evidence="2 3">
    <name type="scientific">Corynebacterium sanguinis</name>
    <dbReference type="NCBI Taxonomy" id="2594913"/>
    <lineage>
        <taxon>Bacteria</taxon>
        <taxon>Bacillati</taxon>
        <taxon>Actinomycetota</taxon>
        <taxon>Actinomycetes</taxon>
        <taxon>Mycobacteriales</taxon>
        <taxon>Corynebacteriaceae</taxon>
        <taxon>Corynebacterium</taxon>
    </lineage>
</organism>
<comment type="caution">
    <text evidence="2">The sequence shown here is derived from an EMBL/GenBank/DDBJ whole genome shotgun (WGS) entry which is preliminary data.</text>
</comment>
<dbReference type="Proteomes" id="UP000336646">
    <property type="component" value="Unassembled WGS sequence"/>
</dbReference>
<evidence type="ECO:0000313" key="2">
    <source>
        <dbReference type="EMBL" id="TVS27421.1"/>
    </source>
</evidence>
<evidence type="ECO:0000313" key="4">
    <source>
        <dbReference type="Proteomes" id="UP000580709"/>
    </source>
</evidence>
<dbReference type="Proteomes" id="UP000580709">
    <property type="component" value="Unassembled WGS sequence"/>
</dbReference>
<dbReference type="RefSeq" id="WP_144773487.1">
    <property type="nucleotide sequence ID" value="NZ_JACEOR010000408.1"/>
</dbReference>
<protein>
    <submittedName>
        <fullName evidence="2">DUF4259 domain-containing protein</fullName>
    </submittedName>
</protein>
<dbReference type="AlphaFoldDB" id="A0A6C1TWF4"/>
<dbReference type="Pfam" id="PF14078">
    <property type="entry name" value="DUF4259"/>
    <property type="match status" value="1"/>
</dbReference>